<dbReference type="InterPro" id="IPR000182">
    <property type="entry name" value="GNAT_dom"/>
</dbReference>
<keyword evidence="3 4" id="KW-0012">Acyltransferase</keyword>
<dbReference type="PROSITE" id="PS51186">
    <property type="entry name" value="GNAT"/>
    <property type="match status" value="2"/>
</dbReference>
<evidence type="ECO:0000256" key="4">
    <source>
        <dbReference type="HAMAP-Rule" id="MF_01698"/>
    </source>
</evidence>
<evidence type="ECO:0000313" key="6">
    <source>
        <dbReference type="EMBL" id="AJI79725.1"/>
    </source>
</evidence>
<dbReference type="Pfam" id="PF00583">
    <property type="entry name" value="Acetyltransf_1"/>
    <property type="match status" value="1"/>
</dbReference>
<feature type="domain" description="N-acetyltransferase" evidence="5">
    <location>
        <begin position="160"/>
        <end position="306"/>
    </location>
</feature>
<feature type="binding site" evidence="4">
    <location>
        <begin position="281"/>
        <end position="286"/>
    </location>
    <ligand>
        <name>acetyl-CoA</name>
        <dbReference type="ChEBI" id="CHEBI:57288"/>
        <label>2</label>
    </ligand>
</feature>
<dbReference type="InterPro" id="IPR017813">
    <property type="entry name" value="Mycothiol_AcTrfase"/>
</dbReference>
<dbReference type="NCBIfam" id="TIGR03448">
    <property type="entry name" value="mycothiol_MshD"/>
    <property type="match status" value="1"/>
</dbReference>
<sequence length="306" mass="33701">MNIENSSLPQHTDLAEQVEQLARAAAAQDGIDPLSEQFLLGLRDTRLGHEHLLATEGDEIVGVAARDGESVELVVAPQHRGRGVGQALVAALPDHPQVWAHGNLPAAQALAKKCGMDVVRRLLVMSIDGEALRAAAAWPSLSTGLTILSYTESVERYGREHVETEWVRANNEAFSWHPEQGGWDLERLHRGMEAEWFDPDDVLFLWEEDGAAAPSEPATMAGFHWLKWHTEDTPAFGEVYVVGLSQDYRGRRLGGPLLTAGLQRMQDKGADKVILYVEADNQPAVKAYERLGFSVAEEHCVWSVSD</sequence>
<accession>A0A0B6F5N6</accession>
<dbReference type="STRING" id="161899.CSING_11145"/>
<reference evidence="6 7" key="1">
    <citation type="journal article" date="2015" name="Genome Announc.">
        <title>Complete Genome Sequence and Annotation of Corynebacterium singulare DSM 44357, Isolated from a Human Semen Specimen.</title>
        <authorList>
            <person name="Merten M."/>
            <person name="Brinkrolf K."/>
            <person name="Albersmeier A."/>
            <person name="Kutter Y."/>
            <person name="Ruckert C."/>
            <person name="Tauch A."/>
        </authorList>
    </citation>
    <scope>NUCLEOTIDE SEQUENCE [LARGE SCALE GENOMIC DNA]</scope>
    <source>
        <strain evidence="6">IBS B52218</strain>
    </source>
</reference>
<dbReference type="PANTHER" id="PTHR43617:SF31">
    <property type="entry name" value="MYCOTHIOL ACETYLTRANSFERASE"/>
    <property type="match status" value="1"/>
</dbReference>
<dbReference type="PANTHER" id="PTHR43617">
    <property type="entry name" value="L-AMINO ACID N-ACETYLTRANSFERASE"/>
    <property type="match status" value="1"/>
</dbReference>
<comment type="catalytic activity">
    <reaction evidence="4">
        <text>1D-myo-inositol 2-(L-cysteinylamino)-2-deoxy-alpha-D-glucopyranoside + acetyl-CoA = mycothiol + CoA + H(+)</text>
        <dbReference type="Rhea" id="RHEA:26172"/>
        <dbReference type="ChEBI" id="CHEBI:15378"/>
        <dbReference type="ChEBI" id="CHEBI:16768"/>
        <dbReference type="ChEBI" id="CHEBI:57287"/>
        <dbReference type="ChEBI" id="CHEBI:57288"/>
        <dbReference type="ChEBI" id="CHEBI:58887"/>
        <dbReference type="EC" id="2.3.1.189"/>
    </reaction>
</comment>
<dbReference type="EC" id="2.3.1.189" evidence="4"/>
<comment type="subunit">
    <text evidence="4">Monomer.</text>
</comment>
<name>A0A0B6F5N6_9CORY</name>
<feature type="binding site" evidence="4">
    <location>
        <position position="238"/>
    </location>
    <ligand>
        <name>1D-myo-inositol 2-(L-cysteinylamino)-2-deoxy-alpha-D-glucopyranoside</name>
        <dbReference type="ChEBI" id="CHEBI:58887"/>
    </ligand>
</feature>
<dbReference type="CDD" id="cd04301">
    <property type="entry name" value="NAT_SF"/>
    <property type="match status" value="1"/>
</dbReference>
<dbReference type="KEGG" id="csx:CSING_11145"/>
<evidence type="ECO:0000256" key="3">
    <source>
        <dbReference type="ARBA" id="ARBA00023315"/>
    </source>
</evidence>
<proteinExistence type="inferred from homology"/>
<dbReference type="PIRSF" id="PIRSF021524">
    <property type="entry name" value="MSH_acetyltransferase"/>
    <property type="match status" value="1"/>
</dbReference>
<dbReference type="OrthoDB" id="3208058at2"/>
<dbReference type="RefSeq" id="WP_042532193.1">
    <property type="nucleotide sequence ID" value="NZ_CP010827.1"/>
</dbReference>
<comment type="caution">
    <text evidence="4">Lacks conserved residue(s) required for the propagation of feature annotation.</text>
</comment>
<feature type="binding site" evidence="4">
    <location>
        <position position="179"/>
    </location>
    <ligand>
        <name>1D-myo-inositol 2-(L-cysteinylamino)-2-deoxy-alpha-D-glucopyranoside</name>
        <dbReference type="ChEBI" id="CHEBI:58887"/>
    </ligand>
</feature>
<feature type="binding site" evidence="4">
    <location>
        <position position="36"/>
    </location>
    <ligand>
        <name>1D-myo-inositol 2-(L-cysteinylamino)-2-deoxy-alpha-D-glucopyranoside</name>
        <dbReference type="ChEBI" id="CHEBI:58887"/>
    </ligand>
</feature>
<dbReference type="InterPro" id="IPR050276">
    <property type="entry name" value="MshD_Acetyltransferase"/>
</dbReference>
<dbReference type="InterPro" id="IPR016181">
    <property type="entry name" value="Acyl_CoA_acyltransferase"/>
</dbReference>
<dbReference type="Gene3D" id="3.40.630.30">
    <property type="match status" value="1"/>
</dbReference>
<dbReference type="GO" id="GO:0008999">
    <property type="term" value="F:protein-N-terminal-alanine acetyltransferase activity"/>
    <property type="evidence" value="ECO:0007669"/>
    <property type="project" value="TreeGrafter"/>
</dbReference>
<comment type="similarity">
    <text evidence="4">Belongs to the acetyltransferase family. MshD subfamily.</text>
</comment>
<evidence type="ECO:0000256" key="1">
    <source>
        <dbReference type="ARBA" id="ARBA00022679"/>
    </source>
</evidence>
<dbReference type="Pfam" id="PF13508">
    <property type="entry name" value="Acetyltransf_7"/>
    <property type="match status" value="1"/>
</dbReference>
<dbReference type="GO" id="GO:0010125">
    <property type="term" value="P:mycothiol biosynthetic process"/>
    <property type="evidence" value="ECO:0007669"/>
    <property type="project" value="UniProtKB-UniRule"/>
</dbReference>
<feature type="domain" description="N-acetyltransferase" evidence="5">
    <location>
        <begin position="1"/>
        <end position="139"/>
    </location>
</feature>
<organism evidence="6 7">
    <name type="scientific">Corynebacterium singulare</name>
    <dbReference type="NCBI Taxonomy" id="161899"/>
    <lineage>
        <taxon>Bacteria</taxon>
        <taxon>Bacillati</taxon>
        <taxon>Actinomycetota</taxon>
        <taxon>Actinomycetes</taxon>
        <taxon>Mycobacteriales</taxon>
        <taxon>Corynebacteriaceae</taxon>
        <taxon>Corynebacterium</taxon>
    </lineage>
</organism>
<keyword evidence="2 4" id="KW-0677">Repeat</keyword>
<feature type="binding site" evidence="4">
    <location>
        <begin position="242"/>
        <end position="244"/>
    </location>
    <ligand>
        <name>acetyl-CoA</name>
        <dbReference type="ChEBI" id="CHEBI:57288"/>
        <label>2</label>
    </ligand>
</feature>
<comment type="function">
    <text evidence="4">Catalyzes the transfer of acetyl from acetyl-CoA to desacetylmycothiol (Cys-GlcN-Ins) to form mycothiol.</text>
</comment>
<evidence type="ECO:0000313" key="7">
    <source>
        <dbReference type="Proteomes" id="UP000031890"/>
    </source>
</evidence>
<dbReference type="Proteomes" id="UP000031890">
    <property type="component" value="Chromosome"/>
</dbReference>
<evidence type="ECO:0000256" key="2">
    <source>
        <dbReference type="ARBA" id="ARBA00022737"/>
    </source>
</evidence>
<dbReference type="HAMAP" id="MF_01698">
    <property type="entry name" value="MshD"/>
    <property type="match status" value="1"/>
</dbReference>
<feature type="binding site" evidence="4">
    <location>
        <position position="227"/>
    </location>
    <ligand>
        <name>1D-myo-inositol 2-(L-cysteinylamino)-2-deoxy-alpha-D-glucopyranoside</name>
        <dbReference type="ChEBI" id="CHEBI:58887"/>
    </ligand>
</feature>
<gene>
    <name evidence="4 6" type="primary">mshD</name>
    <name evidence="6" type="ORF">CSING_11145</name>
</gene>
<dbReference type="EMBL" id="CP010827">
    <property type="protein sequence ID" value="AJI79725.1"/>
    <property type="molecule type" value="Genomic_DNA"/>
</dbReference>
<dbReference type="SUPFAM" id="SSF55729">
    <property type="entry name" value="Acyl-CoA N-acyltransferases (Nat)"/>
    <property type="match status" value="1"/>
</dbReference>
<protein>
    <recommendedName>
        <fullName evidence="4">Mycothiol acetyltransferase</fullName>
        <shortName evidence="4">MSH acetyltransferase</shortName>
        <ecNumber evidence="4">2.3.1.189</ecNumber>
    </recommendedName>
    <alternativeName>
        <fullName evidence="4">Mycothiol synthase</fullName>
    </alternativeName>
</protein>
<feature type="binding site" evidence="4">
    <location>
        <position position="276"/>
    </location>
    <ligand>
        <name>1D-myo-inositol 2-(L-cysteinylamino)-2-deoxy-alpha-D-glucopyranoside</name>
        <dbReference type="ChEBI" id="CHEBI:58887"/>
    </ligand>
</feature>
<dbReference type="GO" id="GO:0035447">
    <property type="term" value="F:mycothiol synthase activity"/>
    <property type="evidence" value="ECO:0007669"/>
    <property type="project" value="UniProtKB-UniRule"/>
</dbReference>
<keyword evidence="1 4" id="KW-0808">Transferase</keyword>
<feature type="binding site" evidence="4">
    <location>
        <begin position="73"/>
        <end position="75"/>
    </location>
    <ligand>
        <name>acetyl-CoA</name>
        <dbReference type="ChEBI" id="CHEBI:57288"/>
        <label>1</label>
    </ligand>
</feature>
<dbReference type="HOGENOM" id="CLU_068014_0_0_11"/>
<evidence type="ECO:0000259" key="5">
    <source>
        <dbReference type="PROSITE" id="PS51186"/>
    </source>
</evidence>
<dbReference type="AlphaFoldDB" id="A0A0B6F5N6"/>